<gene>
    <name evidence="8" type="primary">mmpS4_1</name>
    <name evidence="8" type="ORF">A4S10_00428</name>
    <name evidence="7" type="ORF">ERS027659_00754</name>
</gene>
<dbReference type="EMBL" id="LWDQ01000001">
    <property type="protein sequence ID" value="OMH58279.1"/>
    <property type="molecule type" value="Genomic_DNA"/>
</dbReference>
<evidence type="ECO:0000256" key="4">
    <source>
        <dbReference type="ARBA" id="ARBA00022692"/>
    </source>
</evidence>
<evidence type="ECO:0000313" key="8">
    <source>
        <dbReference type="EMBL" id="OMH58279.1"/>
    </source>
</evidence>
<organism evidence="8 10">
    <name type="scientific">Mycobacterium tuberculosis</name>
    <dbReference type="NCBI Taxonomy" id="1773"/>
    <lineage>
        <taxon>Bacteria</taxon>
        <taxon>Bacillati</taxon>
        <taxon>Actinomycetota</taxon>
        <taxon>Actinomycetes</taxon>
        <taxon>Mycobacteriales</taxon>
        <taxon>Mycobacteriaceae</taxon>
        <taxon>Mycobacterium</taxon>
        <taxon>Mycobacterium tuberculosis complex</taxon>
    </lineage>
</organism>
<dbReference type="AlphaFoldDB" id="A0A0E9AP34"/>
<sequence>MFGVAKRFWIPMVIVIVVAVAAVTVSRLHSVFGSHQHAPDTGNLDPIIAFYPKHVLYEVFGPPGTVASINYLDADAQPHEVVNAAVPWSFTIVTTLTAVVANVVARGDGASLGCRITVNEVNRPGMSGDSSSWKGWGHVRWFIEEVPAGAA</sequence>
<dbReference type="EMBL" id="CNFT01000110">
    <property type="protein sequence ID" value="CKR12020.1"/>
    <property type="molecule type" value="Genomic_DNA"/>
</dbReference>
<comment type="similarity">
    <text evidence="2">Belongs to the MmpS family.</text>
</comment>
<reference evidence="7 9" key="1">
    <citation type="submission" date="2015-03" db="EMBL/GenBank/DDBJ databases">
        <authorList>
            <consortium name="Pathogen Informatics"/>
        </authorList>
    </citation>
    <scope>NUCLEOTIDE SEQUENCE [LARGE SCALE GENOMIC DNA]</scope>
    <source>
        <strain evidence="7 9">Bir 185</strain>
    </source>
</reference>
<name>A0A0E9AP34_MYCTX</name>
<comment type="subcellular location">
    <subcellularLocation>
        <location evidence="1">Cell membrane</location>
    </subcellularLocation>
</comment>
<evidence type="ECO:0000313" key="10">
    <source>
        <dbReference type="Proteomes" id="UP000189452"/>
    </source>
</evidence>
<dbReference type="Proteomes" id="UP000050164">
    <property type="component" value="Unassembled WGS sequence"/>
</dbReference>
<dbReference type="Proteomes" id="UP000189452">
    <property type="component" value="Chromosome"/>
</dbReference>
<evidence type="ECO:0000256" key="1">
    <source>
        <dbReference type="ARBA" id="ARBA00004236"/>
    </source>
</evidence>
<dbReference type="InterPro" id="IPR008693">
    <property type="entry name" value="MmpS"/>
</dbReference>
<dbReference type="SMR" id="A0A0E9AP34"/>
<evidence type="ECO:0000313" key="9">
    <source>
        <dbReference type="Proteomes" id="UP000050164"/>
    </source>
</evidence>
<keyword evidence="4" id="KW-0812">Transmembrane</keyword>
<protein>
    <submittedName>
        <fullName evidence="8">Membrane protein mmpS4</fullName>
    </submittedName>
    <submittedName>
        <fullName evidence="7">MmpS family membrane protein</fullName>
    </submittedName>
</protein>
<keyword evidence="5" id="KW-1133">Transmembrane helix</keyword>
<keyword evidence="6" id="KW-0472">Membrane</keyword>
<evidence type="ECO:0000256" key="3">
    <source>
        <dbReference type="ARBA" id="ARBA00022475"/>
    </source>
</evidence>
<evidence type="ECO:0000256" key="5">
    <source>
        <dbReference type="ARBA" id="ARBA00022989"/>
    </source>
</evidence>
<dbReference type="RefSeq" id="WP_003900138.1">
    <property type="nucleotide sequence ID" value="NZ_AP017901.1"/>
</dbReference>
<proteinExistence type="inferred from homology"/>
<accession>A0A0E9AP34</accession>
<dbReference type="Pfam" id="PF05423">
    <property type="entry name" value="Mycobact_memb"/>
    <property type="match status" value="1"/>
</dbReference>
<dbReference type="InterPro" id="IPR038468">
    <property type="entry name" value="MmpS_C"/>
</dbReference>
<reference evidence="8 10" key="3">
    <citation type="submission" date="2017-02" db="EMBL/GenBank/DDBJ databases">
        <title>Protein polymorphisms may explain contrasting epidemiological fitness of two variants of a multidrug-resistant Mycobacterium tuberculosis strain.</title>
        <authorList>
            <person name="Bigi M.M."/>
            <person name="Lopez B."/>
            <person name="Blanco F.C."/>
            <person name="Sasiain M.C."/>
            <person name="De La Barrera S."/>
            <person name="Ritacco V."/>
            <person name="Bigi F."/>
            <person name="Soria M.A."/>
        </authorList>
    </citation>
    <scope>NUCLEOTIDE SEQUENCE [LARGE SCALE GENOMIC DNA]</scope>
    <source>
        <strain evidence="8 10">6548</strain>
    </source>
</reference>
<evidence type="ECO:0000313" key="7">
    <source>
        <dbReference type="EMBL" id="CKR12020.1"/>
    </source>
</evidence>
<keyword evidence="3" id="KW-1003">Cell membrane</keyword>
<evidence type="ECO:0000256" key="2">
    <source>
        <dbReference type="ARBA" id="ARBA00007531"/>
    </source>
</evidence>
<dbReference type="Gene3D" id="2.60.40.2880">
    <property type="entry name" value="MmpS1-5, C-terminal soluble domain"/>
    <property type="match status" value="1"/>
</dbReference>
<reference evidence="8 10" key="2">
    <citation type="submission" date="2016-04" db="EMBL/GenBank/DDBJ databases">
        <authorList>
            <person name="Bigi M."/>
            <person name="Bigi F."/>
            <person name="Soria M.A."/>
        </authorList>
    </citation>
    <scope>NUCLEOTIDE SEQUENCE [LARGE SCALE GENOMIC DNA]</scope>
    <source>
        <strain evidence="8 10">6548</strain>
    </source>
</reference>
<evidence type="ECO:0000256" key="6">
    <source>
        <dbReference type="ARBA" id="ARBA00023136"/>
    </source>
</evidence>
<dbReference type="GO" id="GO:0005886">
    <property type="term" value="C:plasma membrane"/>
    <property type="evidence" value="ECO:0007669"/>
    <property type="project" value="UniProtKB-SubCell"/>
</dbReference>